<keyword evidence="1" id="KW-1185">Reference proteome</keyword>
<dbReference type="WBParaSite" id="Pan_g20762.t1">
    <property type="protein sequence ID" value="Pan_g20762.t1"/>
    <property type="gene ID" value="Pan_g20762"/>
</dbReference>
<protein>
    <submittedName>
        <fullName evidence="2">DM10 domain-containing protein</fullName>
    </submittedName>
</protein>
<dbReference type="AlphaFoldDB" id="A0A7E4ZW22"/>
<sequence>MFMSVFVKHCSVNRAQPFATAVLPLHKTRYFPETTRISERNQYGNAHMLKDGRLIRFEIANENDTELVAERFIDGFLKHSSILKALDAKRKDLDEIMIYEMTQKMLLCRGTLLGFHENKLACFRMVRYIRHDKLAEAFGPLSKFGDPTPVATDYGTLIDAIPYGSFPARVMAVMMAVHERRLGKFLPLDVTNLAFGQAVTLQLPVVELQPK</sequence>
<dbReference type="Proteomes" id="UP000492821">
    <property type="component" value="Unassembled WGS sequence"/>
</dbReference>
<reference evidence="2" key="2">
    <citation type="submission" date="2020-10" db="UniProtKB">
        <authorList>
            <consortium name="WormBaseParasite"/>
        </authorList>
    </citation>
    <scope>IDENTIFICATION</scope>
</reference>
<proteinExistence type="predicted"/>
<accession>A0A7E4ZW22</accession>
<evidence type="ECO:0000313" key="1">
    <source>
        <dbReference type="Proteomes" id="UP000492821"/>
    </source>
</evidence>
<name>A0A7E4ZW22_PANRE</name>
<evidence type="ECO:0000313" key="2">
    <source>
        <dbReference type="WBParaSite" id="Pan_g20762.t1"/>
    </source>
</evidence>
<organism evidence="1 2">
    <name type="scientific">Panagrellus redivivus</name>
    <name type="common">Microworm</name>
    <dbReference type="NCBI Taxonomy" id="6233"/>
    <lineage>
        <taxon>Eukaryota</taxon>
        <taxon>Metazoa</taxon>
        <taxon>Ecdysozoa</taxon>
        <taxon>Nematoda</taxon>
        <taxon>Chromadorea</taxon>
        <taxon>Rhabditida</taxon>
        <taxon>Tylenchina</taxon>
        <taxon>Panagrolaimomorpha</taxon>
        <taxon>Panagrolaimoidea</taxon>
        <taxon>Panagrolaimidae</taxon>
        <taxon>Panagrellus</taxon>
    </lineage>
</organism>
<reference evidence="1" key="1">
    <citation type="journal article" date="2013" name="Genetics">
        <title>The draft genome and transcriptome of Panagrellus redivivus are shaped by the harsh demands of a free-living lifestyle.</title>
        <authorList>
            <person name="Srinivasan J."/>
            <person name="Dillman A.R."/>
            <person name="Macchietto M.G."/>
            <person name="Heikkinen L."/>
            <person name="Lakso M."/>
            <person name="Fracchia K.M."/>
            <person name="Antoshechkin I."/>
            <person name="Mortazavi A."/>
            <person name="Wong G."/>
            <person name="Sternberg P.W."/>
        </authorList>
    </citation>
    <scope>NUCLEOTIDE SEQUENCE [LARGE SCALE GENOMIC DNA]</scope>
    <source>
        <strain evidence="1">MT8872</strain>
    </source>
</reference>